<evidence type="ECO:0000256" key="6">
    <source>
        <dbReference type="SAM" id="MobiDB-lite"/>
    </source>
</evidence>
<proteinExistence type="inferred from homology"/>
<keyword evidence="3" id="KW-0223">Dioxygenase</keyword>
<feature type="region of interest" description="Disordered" evidence="6">
    <location>
        <begin position="392"/>
        <end position="419"/>
    </location>
</feature>
<comment type="similarity">
    <text evidence="1">Belongs to the TfdA dioxygenase family.</text>
</comment>
<dbReference type="EMBL" id="CAJNDS010002146">
    <property type="protein sequence ID" value="CAE7350772.1"/>
    <property type="molecule type" value="Genomic_DNA"/>
</dbReference>
<accession>A0A812PJW6</accession>
<dbReference type="OrthoDB" id="238316at2759"/>
<comment type="caution">
    <text evidence="8">The sequence shown here is derived from an EMBL/GenBank/DDBJ whole genome shotgun (WGS) entry which is preliminary data.</text>
</comment>
<dbReference type="InterPro" id="IPR042098">
    <property type="entry name" value="TauD-like_sf"/>
</dbReference>
<evidence type="ECO:0000256" key="2">
    <source>
        <dbReference type="ARBA" id="ARBA00022723"/>
    </source>
</evidence>
<evidence type="ECO:0000256" key="4">
    <source>
        <dbReference type="ARBA" id="ARBA00023002"/>
    </source>
</evidence>
<dbReference type="Gene3D" id="3.60.130.10">
    <property type="entry name" value="Clavaminate synthase-like"/>
    <property type="match status" value="1"/>
</dbReference>
<sequence>MRVAAPQQPRTSFRSFRPPVIPLPAVPVKSGMIGRVGRVGRVGRPRVAQSWSGGYFVLVSSAYLNSNGRQSRPCRPSAGRCCSAGFSRTARPCRLNSRGGRSTDAPVTVTPLTSFAFAVKVEGLQLRTDPDSAMALLRDLFEKHSVLVFKSACLTDDELINFARAFAGQFPGAELEASEGPAGGRTQGASSSRLIGRIANFNLETGCILHSDSGLMKLRAGNGLWHIDSSFKVTPALASFMLGNVVVPPGSGGETEFASSRAAFGALDAAEQAELSRLICVHDFRYSLGLTGCSARFLRRLPPARHFLVRETPAGRSLFAGRHCSHIEGMPLQSGRALIRKINKHVAQEQAAMEKPSDQATDFFGQGCGRSERSCCWASGLRASLAGHEVAARPRRPGCRSAQRGRGSRHASSCGLGGA</sequence>
<dbReference type="GO" id="GO:0046872">
    <property type="term" value="F:metal ion binding"/>
    <property type="evidence" value="ECO:0007669"/>
    <property type="project" value="UniProtKB-KW"/>
</dbReference>
<feature type="domain" description="TauD/TfdA-like" evidence="7">
    <location>
        <begin position="110"/>
        <end position="351"/>
    </location>
</feature>
<gene>
    <name evidence="8" type="primary">tfdA</name>
    <name evidence="8" type="ORF">SNAT2548_LOCUS18476</name>
</gene>
<keyword evidence="2" id="KW-0479">Metal-binding</keyword>
<dbReference type="InterPro" id="IPR003819">
    <property type="entry name" value="TauD/TfdA-like"/>
</dbReference>
<dbReference type="SUPFAM" id="SSF51197">
    <property type="entry name" value="Clavaminate synthase-like"/>
    <property type="match status" value="1"/>
</dbReference>
<dbReference type="InterPro" id="IPR051178">
    <property type="entry name" value="TfdA_dioxygenase"/>
</dbReference>
<organism evidence="8 9">
    <name type="scientific">Symbiodinium natans</name>
    <dbReference type="NCBI Taxonomy" id="878477"/>
    <lineage>
        <taxon>Eukaryota</taxon>
        <taxon>Sar</taxon>
        <taxon>Alveolata</taxon>
        <taxon>Dinophyceae</taxon>
        <taxon>Suessiales</taxon>
        <taxon>Symbiodiniaceae</taxon>
        <taxon>Symbiodinium</taxon>
    </lineage>
</organism>
<reference evidence="8" key="1">
    <citation type="submission" date="2021-02" db="EMBL/GenBank/DDBJ databases">
        <authorList>
            <person name="Dougan E. K."/>
            <person name="Rhodes N."/>
            <person name="Thang M."/>
            <person name="Chan C."/>
        </authorList>
    </citation>
    <scope>NUCLEOTIDE SEQUENCE</scope>
</reference>
<evidence type="ECO:0000259" key="7">
    <source>
        <dbReference type="Pfam" id="PF02668"/>
    </source>
</evidence>
<protein>
    <submittedName>
        <fullName evidence="8">TfdA protein</fullName>
    </submittedName>
</protein>
<name>A0A812PJW6_9DINO</name>
<dbReference type="Pfam" id="PF02668">
    <property type="entry name" value="TauD"/>
    <property type="match status" value="1"/>
</dbReference>
<keyword evidence="4" id="KW-0560">Oxidoreductase</keyword>
<keyword evidence="9" id="KW-1185">Reference proteome</keyword>
<evidence type="ECO:0000256" key="5">
    <source>
        <dbReference type="ARBA" id="ARBA00023004"/>
    </source>
</evidence>
<dbReference type="PANTHER" id="PTHR43779">
    <property type="entry name" value="DIOXYGENASE RV0097-RELATED"/>
    <property type="match status" value="1"/>
</dbReference>
<dbReference type="AlphaFoldDB" id="A0A812PJW6"/>
<dbReference type="PANTHER" id="PTHR43779:SF3">
    <property type="entry name" value="(3R)-3-[(CARBOXYMETHYL)AMINO]FATTY ACID OXYGENASE_DECARBOXYLASE"/>
    <property type="match status" value="1"/>
</dbReference>
<dbReference type="GO" id="GO:0051213">
    <property type="term" value="F:dioxygenase activity"/>
    <property type="evidence" value="ECO:0007669"/>
    <property type="project" value="UniProtKB-KW"/>
</dbReference>
<evidence type="ECO:0000256" key="3">
    <source>
        <dbReference type="ARBA" id="ARBA00022964"/>
    </source>
</evidence>
<evidence type="ECO:0000256" key="1">
    <source>
        <dbReference type="ARBA" id="ARBA00005896"/>
    </source>
</evidence>
<keyword evidence="5" id="KW-0408">Iron</keyword>
<dbReference type="Proteomes" id="UP000604046">
    <property type="component" value="Unassembled WGS sequence"/>
</dbReference>
<evidence type="ECO:0000313" key="9">
    <source>
        <dbReference type="Proteomes" id="UP000604046"/>
    </source>
</evidence>
<evidence type="ECO:0000313" key="8">
    <source>
        <dbReference type="EMBL" id="CAE7350772.1"/>
    </source>
</evidence>